<dbReference type="PANTHER" id="PTHR18895">
    <property type="entry name" value="HEMK METHYLTRANSFERASE"/>
    <property type="match status" value="1"/>
</dbReference>
<dbReference type="InterPro" id="IPR040758">
    <property type="entry name" value="PrmC_N"/>
</dbReference>
<dbReference type="InterPro" id="IPR029063">
    <property type="entry name" value="SAM-dependent_MTases_sf"/>
</dbReference>
<dbReference type="EC" id="2.1.1.297" evidence="1"/>
<dbReference type="GO" id="GO:0003676">
    <property type="term" value="F:nucleic acid binding"/>
    <property type="evidence" value="ECO:0007669"/>
    <property type="project" value="InterPro"/>
</dbReference>
<dbReference type="AlphaFoldDB" id="A0A5E3ZVH7"/>
<evidence type="ECO:0000313" key="9">
    <source>
        <dbReference type="Proteomes" id="UP000324288"/>
    </source>
</evidence>
<keyword evidence="9" id="KW-1185">Reference proteome</keyword>
<accession>A0A5E3ZVH7</accession>
<proteinExistence type="predicted"/>
<dbReference type="CDD" id="cd02440">
    <property type="entry name" value="AdoMet_MTases"/>
    <property type="match status" value="1"/>
</dbReference>
<dbReference type="GeneID" id="84894325"/>
<keyword evidence="2 8" id="KW-0489">Methyltransferase</keyword>
<evidence type="ECO:0000259" key="6">
    <source>
        <dbReference type="Pfam" id="PF05175"/>
    </source>
</evidence>
<name>A0A5E3ZVH7_9ACTN</name>
<dbReference type="EMBL" id="LR584267">
    <property type="protein sequence ID" value="VHN99917.1"/>
    <property type="molecule type" value="Genomic_DNA"/>
</dbReference>
<dbReference type="GO" id="GO:0102559">
    <property type="term" value="F:peptide chain release factor N(5)-glutamine methyltransferase activity"/>
    <property type="evidence" value="ECO:0007669"/>
    <property type="project" value="UniProtKB-EC"/>
</dbReference>
<dbReference type="PROSITE" id="PS00092">
    <property type="entry name" value="N6_MTASE"/>
    <property type="match status" value="1"/>
</dbReference>
<dbReference type="GO" id="GO:0032259">
    <property type="term" value="P:methylation"/>
    <property type="evidence" value="ECO:0007669"/>
    <property type="project" value="UniProtKB-KW"/>
</dbReference>
<feature type="domain" description="Release factor glutamine methyltransferase N-terminal" evidence="7">
    <location>
        <begin position="18"/>
        <end position="87"/>
    </location>
</feature>
<evidence type="ECO:0000256" key="4">
    <source>
        <dbReference type="ARBA" id="ARBA00022691"/>
    </source>
</evidence>
<keyword evidence="3 8" id="KW-0808">Transferase</keyword>
<dbReference type="Gene3D" id="1.10.8.10">
    <property type="entry name" value="DNA helicase RuvA subunit, C-terminal domain"/>
    <property type="match status" value="1"/>
</dbReference>
<evidence type="ECO:0000256" key="2">
    <source>
        <dbReference type="ARBA" id="ARBA00022603"/>
    </source>
</evidence>
<dbReference type="Gene3D" id="3.40.50.150">
    <property type="entry name" value="Vaccinia Virus protein VP39"/>
    <property type="match status" value="1"/>
</dbReference>
<organism evidence="8 9">
    <name type="scientific">Lawsonella clevelandensis</name>
    <dbReference type="NCBI Taxonomy" id="1528099"/>
    <lineage>
        <taxon>Bacteria</taxon>
        <taxon>Bacillati</taxon>
        <taxon>Actinomycetota</taxon>
        <taxon>Actinomycetes</taxon>
        <taxon>Mycobacteriales</taxon>
        <taxon>Lawsonellaceae</taxon>
        <taxon>Lawsonella</taxon>
    </lineage>
</organism>
<dbReference type="Pfam" id="PF05175">
    <property type="entry name" value="MTS"/>
    <property type="match status" value="1"/>
</dbReference>
<feature type="domain" description="Methyltransferase small" evidence="6">
    <location>
        <begin position="143"/>
        <end position="225"/>
    </location>
</feature>
<dbReference type="NCBIfam" id="TIGR03534">
    <property type="entry name" value="RF_mod_PrmC"/>
    <property type="match status" value="1"/>
</dbReference>
<reference evidence="8 9" key="1">
    <citation type="submission" date="2019-04" db="EMBL/GenBank/DDBJ databases">
        <authorList>
            <person name="Seth-Smith MB H."/>
            <person name="Seth-Smith H."/>
        </authorList>
    </citation>
    <scope>NUCLEOTIDE SEQUENCE [LARGE SCALE GENOMIC DNA]</scope>
    <source>
        <strain evidence="8">USB-603019</strain>
    </source>
</reference>
<protein>
    <recommendedName>
        <fullName evidence="1">peptide chain release factor N(5)-glutamine methyltransferase</fullName>
        <ecNumber evidence="1">2.1.1.297</ecNumber>
    </recommendedName>
</protein>
<dbReference type="PANTHER" id="PTHR18895:SF74">
    <property type="entry name" value="MTRF1L RELEASE FACTOR GLUTAMINE METHYLTRANSFERASE"/>
    <property type="match status" value="1"/>
</dbReference>
<sequence length="322" mass="34703">MNNPLQLVLPPDLSVRTLLRWGSDCLSAAGVASPTAEARLLVAAVIPCEPSELILHSGTSVNDIQGETLRTWVVRRMSREPLQHILGEAPFCDFSVVVGEGVFIPRPETELLAQWAIDTLRSVQQSQGKTVTGEIQGGELRSLHILDVCAGSGVLALALARAFPTAEVWAVEYSMRALQYLHRNVEKLAPQVRVVEGDAALPYDTWGIPSGSVDLVVCNPPYVPTGSVVDQETAESDPADAVFSGEDGLVLSRLILRHLPFLLSPGAVVGMEHDDVTGEALCQEASLAGYSDCRDHYDLAGRPRFMTAHWCPDGHRPGRTAG</sequence>
<dbReference type="InterPro" id="IPR007848">
    <property type="entry name" value="Small_mtfrase_dom"/>
</dbReference>
<evidence type="ECO:0000256" key="3">
    <source>
        <dbReference type="ARBA" id="ARBA00022679"/>
    </source>
</evidence>
<evidence type="ECO:0000256" key="5">
    <source>
        <dbReference type="ARBA" id="ARBA00048391"/>
    </source>
</evidence>
<dbReference type="InterPro" id="IPR002052">
    <property type="entry name" value="DNA_methylase_N6_adenine_CS"/>
</dbReference>
<evidence type="ECO:0000256" key="1">
    <source>
        <dbReference type="ARBA" id="ARBA00012771"/>
    </source>
</evidence>
<comment type="catalytic activity">
    <reaction evidence="5">
        <text>L-glutaminyl-[peptide chain release factor] + S-adenosyl-L-methionine = N(5)-methyl-L-glutaminyl-[peptide chain release factor] + S-adenosyl-L-homocysteine + H(+)</text>
        <dbReference type="Rhea" id="RHEA:42896"/>
        <dbReference type="Rhea" id="RHEA-COMP:10271"/>
        <dbReference type="Rhea" id="RHEA-COMP:10272"/>
        <dbReference type="ChEBI" id="CHEBI:15378"/>
        <dbReference type="ChEBI" id="CHEBI:30011"/>
        <dbReference type="ChEBI" id="CHEBI:57856"/>
        <dbReference type="ChEBI" id="CHEBI:59789"/>
        <dbReference type="ChEBI" id="CHEBI:61891"/>
        <dbReference type="EC" id="2.1.1.297"/>
    </reaction>
</comment>
<gene>
    <name evidence="8" type="primary">prmC_2</name>
    <name evidence="8" type="ORF">LC603019_00330</name>
</gene>
<dbReference type="Pfam" id="PF17827">
    <property type="entry name" value="PrmC_N"/>
    <property type="match status" value="1"/>
</dbReference>
<evidence type="ECO:0000259" key="7">
    <source>
        <dbReference type="Pfam" id="PF17827"/>
    </source>
</evidence>
<dbReference type="InterPro" id="IPR004556">
    <property type="entry name" value="HemK-like"/>
</dbReference>
<keyword evidence="4" id="KW-0949">S-adenosyl-L-methionine</keyword>
<dbReference type="NCBIfam" id="TIGR00536">
    <property type="entry name" value="hemK_fam"/>
    <property type="match status" value="1"/>
</dbReference>
<evidence type="ECO:0000313" key="8">
    <source>
        <dbReference type="EMBL" id="VHN99917.1"/>
    </source>
</evidence>
<dbReference type="Proteomes" id="UP000324288">
    <property type="component" value="Chromosome"/>
</dbReference>
<dbReference type="RefSeq" id="WP_053978730.1">
    <property type="nucleotide sequence ID" value="NZ_CP009312.1"/>
</dbReference>
<dbReference type="SUPFAM" id="SSF53335">
    <property type="entry name" value="S-adenosyl-L-methionine-dependent methyltransferases"/>
    <property type="match status" value="1"/>
</dbReference>
<dbReference type="InterPro" id="IPR019874">
    <property type="entry name" value="RF_methyltr_PrmC"/>
</dbReference>
<dbReference type="InterPro" id="IPR050320">
    <property type="entry name" value="N5-glutamine_MTase"/>
</dbReference>